<dbReference type="STRING" id="867904.Metho_1965"/>
<dbReference type="EMBL" id="CP003362">
    <property type="protein sequence ID" value="AGB50138.1"/>
    <property type="molecule type" value="Genomic_DNA"/>
</dbReference>
<keyword evidence="3" id="KW-1185">Reference proteome</keyword>
<dbReference type="RefSeq" id="WP_015325303.1">
    <property type="nucleotide sequence ID" value="NC_019977.1"/>
</dbReference>
<evidence type="ECO:0000259" key="1">
    <source>
        <dbReference type="Pfam" id="PF14728"/>
    </source>
</evidence>
<dbReference type="InterPro" id="IPR028074">
    <property type="entry name" value="PHTB1_GAE_dom"/>
</dbReference>
<protein>
    <recommendedName>
        <fullName evidence="1">PTHB1 GAE domain-containing protein</fullName>
    </recommendedName>
</protein>
<proteinExistence type="predicted"/>
<evidence type="ECO:0000313" key="2">
    <source>
        <dbReference type="EMBL" id="AGB50138.1"/>
    </source>
</evidence>
<dbReference type="HOGENOM" id="CLU_028008_0_0_2"/>
<feature type="domain" description="PTHB1 GAE" evidence="1">
    <location>
        <begin position="232"/>
        <end position="301"/>
    </location>
</feature>
<dbReference type="PANTHER" id="PTHR35902:SF3">
    <property type="entry name" value="NPCBM-ASSOCIATED, NEW3 DOMAIN OF ALPHA-GALACTOSIDASE"/>
    <property type="match status" value="1"/>
</dbReference>
<dbReference type="PANTHER" id="PTHR35902">
    <property type="entry name" value="S-LAYER DOMAIN-LIKE PROTEIN-RELATED"/>
    <property type="match status" value="1"/>
</dbReference>
<sequence length="329" mass="35999" precursor="true">MRKMIALVSLLLFMISGVAGAYDTLTAYSVSQSFDLGENYYNVDGSPDISATIIGSNEFDRGQMITLNIDLMNNGKLLGFKNDRTPDDADEIFGAQTEMKLESAVVDATGIVASLSAGPESPIEIRSVSQKIGSIRSGQNAVSPARFDIKIDKKAKAGEYNLYLNLSYDYQKNVQVMDPDATAQTYDVNRWYGMMVQNQTLKIIVKDQADFEIINTTGTLYPGGEEIIILNIRNTGEEEAKNVKVMVNPSDPLSTTDSVAFVSGMSPGSTAVAKVKIKADSEAVPKVYGIDIVVRYETPEGDIEYSDALQAPVEVKESGLFQRFFGWIR</sequence>
<organism evidence="2 3">
    <name type="scientific">Methanomethylovorans hollandica (strain DSM 15978 / NBRC 107637 / DMS1)</name>
    <dbReference type="NCBI Taxonomy" id="867904"/>
    <lineage>
        <taxon>Archaea</taxon>
        <taxon>Methanobacteriati</taxon>
        <taxon>Methanobacteriota</taxon>
        <taxon>Stenosarchaea group</taxon>
        <taxon>Methanomicrobia</taxon>
        <taxon>Methanosarcinales</taxon>
        <taxon>Methanosarcinaceae</taxon>
        <taxon>Methanomethylovorans</taxon>
    </lineage>
</organism>
<reference evidence="3" key="1">
    <citation type="submission" date="2012-02" db="EMBL/GenBank/DDBJ databases">
        <title>Complete sequence of chromosome of Methanomethylovorans hollandica DSM 15978.</title>
        <authorList>
            <person name="Lucas S."/>
            <person name="Copeland A."/>
            <person name="Lapidus A."/>
            <person name="Glavina del Rio T."/>
            <person name="Dalin E."/>
            <person name="Tice H."/>
            <person name="Bruce D."/>
            <person name="Goodwin L."/>
            <person name="Pitluck S."/>
            <person name="Peters L."/>
            <person name="Mikhailova N."/>
            <person name="Held B."/>
            <person name="Kyrpides N."/>
            <person name="Mavromatis K."/>
            <person name="Ivanova N."/>
            <person name="Brettin T."/>
            <person name="Detter J.C."/>
            <person name="Han C."/>
            <person name="Larimer F."/>
            <person name="Land M."/>
            <person name="Hauser L."/>
            <person name="Markowitz V."/>
            <person name="Cheng J.-F."/>
            <person name="Hugenholtz P."/>
            <person name="Woyke T."/>
            <person name="Wu D."/>
            <person name="Spring S."/>
            <person name="Schroeder M."/>
            <person name="Brambilla E."/>
            <person name="Klenk H.-P."/>
            <person name="Eisen J.A."/>
        </authorList>
    </citation>
    <scope>NUCLEOTIDE SEQUENCE [LARGE SCALE GENOMIC DNA]</scope>
    <source>
        <strain evidence="3">DSM 15978 / NBRC 107637 / DMS1</strain>
    </source>
</reference>
<name>L0L161_METHD</name>
<dbReference type="GeneID" id="14406478"/>
<dbReference type="AlphaFoldDB" id="L0L161"/>
<accession>L0L161</accession>
<dbReference type="Proteomes" id="UP000010866">
    <property type="component" value="Chromosome"/>
</dbReference>
<dbReference type="Pfam" id="PF14728">
    <property type="entry name" value="PTHB1_GAE"/>
    <property type="match status" value="1"/>
</dbReference>
<dbReference type="OrthoDB" id="56770at2157"/>
<dbReference type="KEGG" id="mhz:Metho_1965"/>
<evidence type="ECO:0000313" key="3">
    <source>
        <dbReference type="Proteomes" id="UP000010866"/>
    </source>
</evidence>
<gene>
    <name evidence="2" type="ordered locus">Metho_1965</name>
</gene>